<feature type="chain" id="PRO_5008105381" evidence="1">
    <location>
        <begin position="22"/>
        <end position="80"/>
    </location>
</feature>
<organism evidence="2 3">
    <name type="scientific">Methylobacterium platani</name>
    <dbReference type="NCBI Taxonomy" id="427683"/>
    <lineage>
        <taxon>Bacteria</taxon>
        <taxon>Pseudomonadati</taxon>
        <taxon>Pseudomonadota</taxon>
        <taxon>Alphaproteobacteria</taxon>
        <taxon>Hyphomicrobiales</taxon>
        <taxon>Methylobacteriaceae</taxon>
        <taxon>Methylobacterium</taxon>
    </lineage>
</organism>
<dbReference type="EMBL" id="LWHQ01000074">
    <property type="protein sequence ID" value="OAS16151.1"/>
    <property type="molecule type" value="Genomic_DNA"/>
</dbReference>
<keyword evidence="1" id="KW-0732">Signal</keyword>
<evidence type="ECO:0000313" key="3">
    <source>
        <dbReference type="Proteomes" id="UP000078316"/>
    </source>
</evidence>
<feature type="signal peptide" evidence="1">
    <location>
        <begin position="1"/>
        <end position="21"/>
    </location>
</feature>
<reference evidence="2 3" key="1">
    <citation type="submission" date="2016-04" db="EMBL/GenBank/DDBJ databases">
        <authorList>
            <person name="Evans L.H."/>
            <person name="Alamgir A."/>
            <person name="Owens N."/>
            <person name="Weber N.D."/>
            <person name="Virtaneva K."/>
            <person name="Barbian K."/>
            <person name="Babar A."/>
            <person name="Rosenke K."/>
        </authorList>
    </citation>
    <scope>NUCLEOTIDE SEQUENCE [LARGE SCALE GENOMIC DNA]</scope>
    <source>
        <strain evidence="2 3">PMB02</strain>
    </source>
</reference>
<dbReference type="Proteomes" id="UP000078316">
    <property type="component" value="Unassembled WGS sequence"/>
</dbReference>
<evidence type="ECO:0000256" key="1">
    <source>
        <dbReference type="SAM" id="SignalP"/>
    </source>
</evidence>
<name>A0A179RYJ6_9HYPH</name>
<comment type="caution">
    <text evidence="2">The sequence shown here is derived from an EMBL/GenBank/DDBJ whole genome shotgun (WGS) entry which is preliminary data.</text>
</comment>
<dbReference type="AlphaFoldDB" id="A0A179RYJ6"/>
<sequence>MKTALLSAVFAACLTLVGAAAASAEPSAAIFLGDTGLRLPVSALTAPEPPPATVEAAPATQHAAPPRKVRVVLASPFAVR</sequence>
<accession>A0A179RYJ6</accession>
<gene>
    <name evidence="2" type="ORF">A5481_28360</name>
</gene>
<protein>
    <submittedName>
        <fullName evidence="2">Uncharacterized protein</fullName>
    </submittedName>
</protein>
<proteinExistence type="predicted"/>
<evidence type="ECO:0000313" key="2">
    <source>
        <dbReference type="EMBL" id="OAS16151.1"/>
    </source>
</evidence>
<dbReference type="RefSeq" id="WP_048435010.1">
    <property type="nucleotide sequence ID" value="NZ_LWHQ01000074.1"/>
</dbReference>